<dbReference type="AlphaFoldDB" id="A0A4V6MGR7"/>
<name>A0A4V6MGR7_9ACTN</name>
<protein>
    <submittedName>
        <fullName evidence="1">Uncharacterized protein</fullName>
    </submittedName>
</protein>
<keyword evidence="2" id="KW-1185">Reference proteome</keyword>
<accession>A0A4V6MGR7</accession>
<dbReference type="Proteomes" id="UP000294114">
    <property type="component" value="Unassembled WGS sequence"/>
</dbReference>
<dbReference type="EMBL" id="SHLD01000001">
    <property type="protein sequence ID" value="RZU73146.1"/>
    <property type="molecule type" value="Genomic_DNA"/>
</dbReference>
<evidence type="ECO:0000313" key="1">
    <source>
        <dbReference type="EMBL" id="RZU73146.1"/>
    </source>
</evidence>
<sequence>MRVALDAGWSIELVGAWTPARPGDGVSTWRAPGRTMLAARCVWRCADAADIIASLDSELPPNPAGKVGEGGSDGIGVRAAWLYRDTAEARHTLCGYTFTDGDCLETILAGADTDDPAWAFEAWRSVTRSGPGR</sequence>
<organism evidence="1 2">
    <name type="scientific">Micromonospora kangleipakensis</name>
    <dbReference type="NCBI Taxonomy" id="1077942"/>
    <lineage>
        <taxon>Bacteria</taxon>
        <taxon>Bacillati</taxon>
        <taxon>Actinomycetota</taxon>
        <taxon>Actinomycetes</taxon>
        <taxon>Micromonosporales</taxon>
        <taxon>Micromonosporaceae</taxon>
        <taxon>Micromonospora</taxon>
    </lineage>
</organism>
<dbReference type="RefSeq" id="WP_130331424.1">
    <property type="nucleotide sequence ID" value="NZ_SHLD01000001.1"/>
</dbReference>
<reference evidence="1 2" key="1">
    <citation type="submission" date="2019-02" db="EMBL/GenBank/DDBJ databases">
        <title>Sequencing the genomes of 1000 actinobacteria strains.</title>
        <authorList>
            <person name="Klenk H.-P."/>
        </authorList>
    </citation>
    <scope>NUCLEOTIDE SEQUENCE [LARGE SCALE GENOMIC DNA]</scope>
    <source>
        <strain evidence="1 2">DSM 45612</strain>
    </source>
</reference>
<dbReference type="OrthoDB" id="3391183at2"/>
<proteinExistence type="predicted"/>
<comment type="caution">
    <text evidence="1">The sequence shown here is derived from an EMBL/GenBank/DDBJ whole genome shotgun (WGS) entry which is preliminary data.</text>
</comment>
<gene>
    <name evidence="1" type="ORF">EV384_1545</name>
</gene>
<evidence type="ECO:0000313" key="2">
    <source>
        <dbReference type="Proteomes" id="UP000294114"/>
    </source>
</evidence>